<dbReference type="InterPro" id="IPR008160">
    <property type="entry name" value="Collagen"/>
</dbReference>
<name>A0A158Q497_DRAME</name>
<feature type="transmembrane region" description="Helical" evidence="3">
    <location>
        <begin position="17"/>
        <end position="40"/>
    </location>
</feature>
<evidence type="ECO:0000256" key="3">
    <source>
        <dbReference type="SAM" id="Phobius"/>
    </source>
</evidence>
<feature type="compositionally biased region" description="Basic and acidic residues" evidence="2">
    <location>
        <begin position="174"/>
        <end position="185"/>
    </location>
</feature>
<reference evidence="5 7" key="2">
    <citation type="submission" date="2018-11" db="EMBL/GenBank/DDBJ databases">
        <authorList>
            <consortium name="Pathogen Informatics"/>
        </authorList>
    </citation>
    <scope>NUCLEOTIDE SEQUENCE [LARGE SCALE GENOMIC DNA]</scope>
</reference>
<keyword evidence="7" id="KW-1185">Reference proteome</keyword>
<accession>A0A158Q497</accession>
<dbReference type="SMART" id="SM01088">
    <property type="entry name" value="Col_cuticle_N"/>
    <property type="match status" value="1"/>
</dbReference>
<keyword evidence="3" id="KW-0812">Transmembrane</keyword>
<dbReference type="Pfam" id="PF01391">
    <property type="entry name" value="Collagen"/>
    <property type="match status" value="2"/>
</dbReference>
<evidence type="ECO:0000256" key="1">
    <source>
        <dbReference type="ARBA" id="ARBA00022737"/>
    </source>
</evidence>
<dbReference type="GO" id="GO:0042302">
    <property type="term" value="F:structural constituent of cuticle"/>
    <property type="evidence" value="ECO:0007669"/>
    <property type="project" value="InterPro"/>
</dbReference>
<dbReference type="Proteomes" id="UP000038040">
    <property type="component" value="Unplaced"/>
</dbReference>
<sequence length="341" mass="36080">MDDKSVKQRKAEQLRKIIFLGIAISTSVTLICIIVAPLLYNYVQRIHTALLNEVEFCKRRSTNMWDEFGHTKNILGIPSTQRRRRQTHYIDAMTSGARYGQKYRHRVNSPAYQPKGIGYGGLPLIQVSPARMPSTGQGCCSCGIGDAGPPGFPGTPGENGLDGSPGRDGLPGPDARDDVDYKEQEWCFDCPVAPQGSPGTRGPKGPRGPPGQQGLDGRPGEIGQTGAEGPRGTPGPRGPRGEKGAPGLPGQRHEMPGGKGRPGRPGPQGLPGFDGEPGVDGTEGPPGPRGQQGTAGLPGRPGNRGLNGSRGEKGTQGRVGSCDHCSLPRLEDGYFLSRRTQ</sequence>
<dbReference type="WBParaSite" id="DME_0000430101-mRNA-1">
    <property type="protein sequence ID" value="DME_0000430101-mRNA-1"/>
    <property type="gene ID" value="DME_0000430101"/>
</dbReference>
<dbReference type="Proteomes" id="UP000274756">
    <property type="component" value="Unassembled WGS sequence"/>
</dbReference>
<dbReference type="AlphaFoldDB" id="A0A158Q497"/>
<dbReference type="EMBL" id="UYYG01001166">
    <property type="protein sequence ID" value="VDN58211.1"/>
    <property type="molecule type" value="Genomic_DNA"/>
</dbReference>
<dbReference type="InterPro" id="IPR002486">
    <property type="entry name" value="Col_cuticle_N"/>
</dbReference>
<evidence type="ECO:0000256" key="2">
    <source>
        <dbReference type="SAM" id="MobiDB-lite"/>
    </source>
</evidence>
<proteinExistence type="predicted"/>
<evidence type="ECO:0000313" key="6">
    <source>
        <dbReference type="Proteomes" id="UP000038040"/>
    </source>
</evidence>
<evidence type="ECO:0000313" key="5">
    <source>
        <dbReference type="EMBL" id="VDN58211.1"/>
    </source>
</evidence>
<feature type="region of interest" description="Disordered" evidence="2">
    <location>
        <begin position="150"/>
        <end position="341"/>
    </location>
</feature>
<dbReference type="OrthoDB" id="5862458at2759"/>
<keyword evidence="1" id="KW-0677">Repeat</keyword>
<dbReference type="Pfam" id="PF01484">
    <property type="entry name" value="Col_cuticle_N"/>
    <property type="match status" value="1"/>
</dbReference>
<keyword evidence="3" id="KW-0472">Membrane</keyword>
<organism evidence="6 8">
    <name type="scientific">Dracunculus medinensis</name>
    <name type="common">Guinea worm</name>
    <dbReference type="NCBI Taxonomy" id="318479"/>
    <lineage>
        <taxon>Eukaryota</taxon>
        <taxon>Metazoa</taxon>
        <taxon>Ecdysozoa</taxon>
        <taxon>Nematoda</taxon>
        <taxon>Chromadorea</taxon>
        <taxon>Rhabditida</taxon>
        <taxon>Spirurina</taxon>
        <taxon>Dracunculoidea</taxon>
        <taxon>Dracunculidae</taxon>
        <taxon>Dracunculus</taxon>
    </lineage>
</organism>
<dbReference type="PANTHER" id="PTHR24637">
    <property type="entry name" value="COLLAGEN"/>
    <property type="match status" value="1"/>
</dbReference>
<feature type="domain" description="Nematode cuticle collagen N-terminal" evidence="4">
    <location>
        <begin position="16"/>
        <end position="68"/>
    </location>
</feature>
<reference evidence="8" key="1">
    <citation type="submission" date="2016-04" db="UniProtKB">
        <authorList>
            <consortium name="WormBaseParasite"/>
        </authorList>
    </citation>
    <scope>IDENTIFICATION</scope>
</reference>
<gene>
    <name evidence="5" type="ORF">DME_LOCUS8184</name>
</gene>
<dbReference type="Gene3D" id="1.20.5.320">
    <property type="entry name" value="6-Phosphogluconate Dehydrogenase, domain 3"/>
    <property type="match status" value="1"/>
</dbReference>
<protein>
    <submittedName>
        <fullName evidence="8">Col_cuticle_N domain-containing protein</fullName>
    </submittedName>
</protein>
<evidence type="ECO:0000259" key="4">
    <source>
        <dbReference type="SMART" id="SM01088"/>
    </source>
</evidence>
<dbReference type="PANTHER" id="PTHR24637:SF421">
    <property type="entry name" value="CUTICLE COLLAGEN DPY-2"/>
    <property type="match status" value="1"/>
</dbReference>
<dbReference type="STRING" id="318479.A0A158Q497"/>
<evidence type="ECO:0000313" key="7">
    <source>
        <dbReference type="Proteomes" id="UP000274756"/>
    </source>
</evidence>
<evidence type="ECO:0000313" key="8">
    <source>
        <dbReference type="WBParaSite" id="DME_0000430101-mRNA-1"/>
    </source>
</evidence>
<keyword evidence="3" id="KW-1133">Transmembrane helix</keyword>